<protein>
    <recommendedName>
        <fullName evidence="1">Cysteine-rich CPCC domain-containing protein</fullName>
    </recommendedName>
</protein>
<reference evidence="2 3" key="1">
    <citation type="submission" date="2018-07" db="EMBL/GenBank/DDBJ databases">
        <title>Genome sequencing of Moraxellaceae gen. HYN0046.</title>
        <authorList>
            <person name="Kim M."/>
            <person name="Yi H."/>
        </authorList>
    </citation>
    <scope>NUCLEOTIDE SEQUENCE [LARGE SCALE GENOMIC DNA]</scope>
    <source>
        <strain evidence="2 3">HYN0046</strain>
    </source>
</reference>
<gene>
    <name evidence="2" type="ORF">HYN46_03175</name>
</gene>
<dbReference type="Proteomes" id="UP000253940">
    <property type="component" value="Chromosome"/>
</dbReference>
<evidence type="ECO:0000313" key="3">
    <source>
        <dbReference type="Proteomes" id="UP000253940"/>
    </source>
</evidence>
<dbReference type="KEGG" id="mbah:HYN46_03175"/>
<evidence type="ECO:0000313" key="2">
    <source>
        <dbReference type="EMBL" id="AXI01958.1"/>
    </source>
</evidence>
<keyword evidence="3" id="KW-1185">Reference proteome</keyword>
<dbReference type="InterPro" id="IPR025983">
    <property type="entry name" value="Cys_rich_CPCC"/>
</dbReference>
<dbReference type="AlphaFoldDB" id="A0A345P3U9"/>
<organism evidence="2 3">
    <name type="scientific">Aquirhabdus parva</name>
    <dbReference type="NCBI Taxonomy" id="2283318"/>
    <lineage>
        <taxon>Bacteria</taxon>
        <taxon>Pseudomonadati</taxon>
        <taxon>Pseudomonadota</taxon>
        <taxon>Gammaproteobacteria</taxon>
        <taxon>Moraxellales</taxon>
        <taxon>Moraxellaceae</taxon>
        <taxon>Aquirhabdus</taxon>
    </lineage>
</organism>
<accession>A0A345P3U9</accession>
<dbReference type="Pfam" id="PF14206">
    <property type="entry name" value="Cys_rich_CPCC"/>
    <property type="match status" value="1"/>
</dbReference>
<proteinExistence type="predicted"/>
<feature type="domain" description="Cysteine-rich CPCC" evidence="1">
    <location>
        <begin position="11"/>
        <end position="82"/>
    </location>
</feature>
<evidence type="ECO:0000259" key="1">
    <source>
        <dbReference type="Pfam" id="PF14206"/>
    </source>
</evidence>
<sequence length="126" mass="14771">MLGRFFKLLNACPCCGHFVFVNYGSYDICPICFWEDDWTQLQYPFTDGGTNQVSLAVAQINYVQFAACRFDLIKNVRIPLGNEYLDDRWFPLWAKAIKWKGFEIDHEQSSLEPDVSPQFIPYWLNN</sequence>
<name>A0A345P3U9_9GAMM</name>
<dbReference type="EMBL" id="CP031222">
    <property type="protein sequence ID" value="AXI01958.1"/>
    <property type="molecule type" value="Genomic_DNA"/>
</dbReference>
<dbReference type="OrthoDB" id="1456570at2"/>